<keyword evidence="3 5" id="KW-0597">Phosphoprotein</keyword>
<evidence type="ECO:0000256" key="5">
    <source>
        <dbReference type="PROSITE-ProRule" id="PRU00169"/>
    </source>
</evidence>
<keyword evidence="7" id="KW-1133">Transmembrane helix</keyword>
<dbReference type="Gene3D" id="3.40.50.2300">
    <property type="match status" value="1"/>
</dbReference>
<dbReference type="InterPro" id="IPR001789">
    <property type="entry name" value="Sig_transdc_resp-reg_receiver"/>
</dbReference>
<evidence type="ECO:0000256" key="8">
    <source>
        <dbReference type="SAM" id="SignalP"/>
    </source>
</evidence>
<dbReference type="Gene3D" id="1.25.40.10">
    <property type="entry name" value="Tetratricopeptide repeat domain"/>
    <property type="match status" value="1"/>
</dbReference>
<dbReference type="PROSITE" id="PS50110">
    <property type="entry name" value="RESPONSE_REGULATORY"/>
    <property type="match status" value="1"/>
</dbReference>
<feature type="coiled-coil region" evidence="6">
    <location>
        <begin position="338"/>
        <end position="365"/>
    </location>
</feature>
<keyword evidence="8" id="KW-0732">Signal</keyword>
<keyword evidence="6" id="KW-0175">Coiled coil</keyword>
<keyword evidence="7" id="KW-0812">Transmembrane</keyword>
<protein>
    <recommendedName>
        <fullName evidence="2">histidine kinase</fullName>
        <ecNumber evidence="2">2.7.13.3</ecNumber>
    </recommendedName>
</protein>
<evidence type="ECO:0000256" key="2">
    <source>
        <dbReference type="ARBA" id="ARBA00012438"/>
    </source>
</evidence>
<dbReference type="EMBL" id="JAVRHZ010000006">
    <property type="protein sequence ID" value="MDT0556487.1"/>
    <property type="molecule type" value="Genomic_DNA"/>
</dbReference>
<dbReference type="InterPro" id="IPR036890">
    <property type="entry name" value="HATPase_C_sf"/>
</dbReference>
<gene>
    <name evidence="11" type="ORF">RM538_10755</name>
</gene>
<dbReference type="Pfam" id="PF02518">
    <property type="entry name" value="HATPase_c"/>
    <property type="match status" value="1"/>
</dbReference>
<dbReference type="PANTHER" id="PTHR45339">
    <property type="entry name" value="HYBRID SIGNAL TRANSDUCTION HISTIDINE KINASE J"/>
    <property type="match status" value="1"/>
</dbReference>
<dbReference type="SUPFAM" id="SSF48452">
    <property type="entry name" value="TPR-like"/>
    <property type="match status" value="1"/>
</dbReference>
<dbReference type="PANTHER" id="PTHR45339:SF1">
    <property type="entry name" value="HYBRID SIGNAL TRANSDUCTION HISTIDINE KINASE J"/>
    <property type="match status" value="1"/>
</dbReference>
<dbReference type="Pfam" id="PF00072">
    <property type="entry name" value="Response_reg"/>
    <property type="match status" value="1"/>
</dbReference>
<feature type="domain" description="Histidine kinase" evidence="9">
    <location>
        <begin position="372"/>
        <end position="592"/>
    </location>
</feature>
<evidence type="ECO:0000259" key="9">
    <source>
        <dbReference type="PROSITE" id="PS50109"/>
    </source>
</evidence>
<feature type="modified residue" description="4-aspartylphosphate" evidence="5">
    <location>
        <position position="663"/>
    </location>
</feature>
<name>A0ABU2YFF1_9FLAO</name>
<dbReference type="SMART" id="SM00448">
    <property type="entry name" value="REC"/>
    <property type="match status" value="1"/>
</dbReference>
<evidence type="ECO:0000313" key="11">
    <source>
        <dbReference type="EMBL" id="MDT0556487.1"/>
    </source>
</evidence>
<keyword evidence="12" id="KW-1185">Reference proteome</keyword>
<evidence type="ECO:0000256" key="1">
    <source>
        <dbReference type="ARBA" id="ARBA00000085"/>
    </source>
</evidence>
<organism evidence="11 12">
    <name type="scientific">Patiriisocius hiemis</name>
    <dbReference type="NCBI Taxonomy" id="3075604"/>
    <lineage>
        <taxon>Bacteria</taxon>
        <taxon>Pseudomonadati</taxon>
        <taxon>Bacteroidota</taxon>
        <taxon>Flavobacteriia</taxon>
        <taxon>Flavobacteriales</taxon>
        <taxon>Flavobacteriaceae</taxon>
        <taxon>Patiriisocius</taxon>
    </lineage>
</organism>
<dbReference type="InterPro" id="IPR003594">
    <property type="entry name" value="HATPase_dom"/>
</dbReference>
<dbReference type="SUPFAM" id="SSF47384">
    <property type="entry name" value="Homodimeric domain of signal transducing histidine kinase"/>
    <property type="match status" value="1"/>
</dbReference>
<dbReference type="SMART" id="SM00388">
    <property type="entry name" value="HisKA"/>
    <property type="match status" value="1"/>
</dbReference>
<reference evidence="11 12" key="1">
    <citation type="submission" date="2023-09" db="EMBL/GenBank/DDBJ databases">
        <authorList>
            <person name="Rey-Velasco X."/>
        </authorList>
    </citation>
    <scope>NUCLEOTIDE SEQUENCE [LARGE SCALE GENOMIC DNA]</scope>
    <source>
        <strain evidence="11 12">W242</strain>
    </source>
</reference>
<dbReference type="RefSeq" id="WP_311333439.1">
    <property type="nucleotide sequence ID" value="NZ_JAVRHZ010000006.1"/>
</dbReference>
<dbReference type="SMART" id="SM00387">
    <property type="entry name" value="HATPase_c"/>
    <property type="match status" value="1"/>
</dbReference>
<dbReference type="Gene3D" id="1.10.287.130">
    <property type="match status" value="1"/>
</dbReference>
<feature type="signal peptide" evidence="8">
    <location>
        <begin position="1"/>
        <end position="18"/>
    </location>
</feature>
<dbReference type="InterPro" id="IPR011006">
    <property type="entry name" value="CheY-like_superfamily"/>
</dbReference>
<proteinExistence type="predicted"/>
<dbReference type="InterPro" id="IPR036097">
    <property type="entry name" value="HisK_dim/P_sf"/>
</dbReference>
<dbReference type="SUPFAM" id="SSF55874">
    <property type="entry name" value="ATPase domain of HSP90 chaperone/DNA topoisomerase II/histidine kinase"/>
    <property type="match status" value="1"/>
</dbReference>
<dbReference type="Gene3D" id="3.30.565.10">
    <property type="entry name" value="Histidine kinase-like ATPase, C-terminal domain"/>
    <property type="match status" value="1"/>
</dbReference>
<dbReference type="CDD" id="cd16922">
    <property type="entry name" value="HATPase_EvgS-ArcB-TorS-like"/>
    <property type="match status" value="1"/>
</dbReference>
<dbReference type="PRINTS" id="PR00344">
    <property type="entry name" value="BCTRLSENSOR"/>
</dbReference>
<dbReference type="EC" id="2.7.13.3" evidence="2"/>
<accession>A0ABU2YFF1</accession>
<dbReference type="PROSITE" id="PS50109">
    <property type="entry name" value="HIS_KIN"/>
    <property type="match status" value="1"/>
</dbReference>
<dbReference type="InterPro" id="IPR005467">
    <property type="entry name" value="His_kinase_dom"/>
</dbReference>
<dbReference type="SUPFAM" id="SSF52172">
    <property type="entry name" value="CheY-like"/>
    <property type="match status" value="1"/>
</dbReference>
<dbReference type="InterPro" id="IPR004358">
    <property type="entry name" value="Sig_transdc_His_kin-like_C"/>
</dbReference>
<keyword evidence="4" id="KW-0902">Two-component regulatory system</keyword>
<evidence type="ECO:0000256" key="7">
    <source>
        <dbReference type="SAM" id="Phobius"/>
    </source>
</evidence>
<evidence type="ECO:0000256" key="3">
    <source>
        <dbReference type="ARBA" id="ARBA00022553"/>
    </source>
</evidence>
<keyword evidence="7" id="KW-0472">Membrane</keyword>
<comment type="caution">
    <text evidence="11">The sequence shown here is derived from an EMBL/GenBank/DDBJ whole genome shotgun (WGS) entry which is preliminary data.</text>
</comment>
<evidence type="ECO:0000256" key="4">
    <source>
        <dbReference type="ARBA" id="ARBA00023012"/>
    </source>
</evidence>
<dbReference type="CDD" id="cd00082">
    <property type="entry name" value="HisKA"/>
    <property type="match status" value="1"/>
</dbReference>
<sequence>MRYLLNLLLVCISPFAIGQEYTSGIDIEQKKQLFKKYEDSSDIFYNQANLVKSIDYSIKTLKIALEINEPKYLHQGYRKIAYDYLSLMDTISAKESFDKAKNYALESSNDTVIGLYYMDAANYSFLIDNDTKKAKRFHEKSIEIFTRTKDSVNLLKAYFNTILTHFENENYEEGMAYLNAASKIENGINDKITKIALHNLKAEYYIENKSYDLAQTQINNALELAIKDSLTYDLEISYGLLVDLYEKTNKVSEASFARNNYDKYYAINSADEEAAKKNAAAASFQVNQFRKEIEAAEIKNQLQAERFKTRAIINYILIGITIAGIILFAFFYRAYTRRKELVRLLQEKNKEYLQAKEESENLSKAKSKFFSTVSHELRTPLYGVIGLSTILLEDKSLKNHEEDLNSLKFSAEYLLALINDVLLINKIDANSTNVEITSFSVKDLIKKIVTSLEFMKLQNKNKIHINVSDEIPELLKGNVIHLSQVLMNLIGNACKFTEDGDITITASLSKKSSKKAMIDFSVKDTGIGIPKRKLEAIFEEFQQAESINYNYQGTGLGLPIVKRLLDAEGSQIYVESEIGEGTTFHFSLEFDVVQVKKEKKTDSISNLKDIEGKRILIVEDNRINQIVTRKILEKDKIICDLANNGKEAVDSVSNKNYDLILMDINMPVLDGLSATKKIRSFNKTVPIVALTAVEIEEMRDQIFESGMNDIIVKPYDAKKFRETIVKNISSKSTYTKKATA</sequence>
<dbReference type="InterPro" id="IPR003661">
    <property type="entry name" value="HisK_dim/P_dom"/>
</dbReference>
<evidence type="ECO:0000313" key="12">
    <source>
        <dbReference type="Proteomes" id="UP001254488"/>
    </source>
</evidence>
<feature type="domain" description="Response regulatory" evidence="10">
    <location>
        <begin position="614"/>
        <end position="728"/>
    </location>
</feature>
<feature type="chain" id="PRO_5045253194" description="histidine kinase" evidence="8">
    <location>
        <begin position="19"/>
        <end position="740"/>
    </location>
</feature>
<evidence type="ECO:0000256" key="6">
    <source>
        <dbReference type="SAM" id="Coils"/>
    </source>
</evidence>
<dbReference type="InterPro" id="IPR011990">
    <property type="entry name" value="TPR-like_helical_dom_sf"/>
</dbReference>
<comment type="catalytic activity">
    <reaction evidence="1">
        <text>ATP + protein L-histidine = ADP + protein N-phospho-L-histidine.</text>
        <dbReference type="EC" id="2.7.13.3"/>
    </reaction>
</comment>
<dbReference type="CDD" id="cd17546">
    <property type="entry name" value="REC_hyHK_CKI1_RcsC-like"/>
    <property type="match status" value="1"/>
</dbReference>
<dbReference type="Proteomes" id="UP001254488">
    <property type="component" value="Unassembled WGS sequence"/>
</dbReference>
<evidence type="ECO:0000259" key="10">
    <source>
        <dbReference type="PROSITE" id="PS50110"/>
    </source>
</evidence>
<feature type="transmembrane region" description="Helical" evidence="7">
    <location>
        <begin position="312"/>
        <end position="335"/>
    </location>
</feature>
<dbReference type="Pfam" id="PF00512">
    <property type="entry name" value="HisKA"/>
    <property type="match status" value="1"/>
</dbReference>